<organism evidence="2 3">
    <name type="scientific">Zoarces viviparus</name>
    <name type="common">Viviparous eelpout</name>
    <name type="synonym">Blennius viviparus</name>
    <dbReference type="NCBI Taxonomy" id="48416"/>
    <lineage>
        <taxon>Eukaryota</taxon>
        <taxon>Metazoa</taxon>
        <taxon>Chordata</taxon>
        <taxon>Craniata</taxon>
        <taxon>Vertebrata</taxon>
        <taxon>Euteleostomi</taxon>
        <taxon>Actinopterygii</taxon>
        <taxon>Neopterygii</taxon>
        <taxon>Teleostei</taxon>
        <taxon>Neoteleostei</taxon>
        <taxon>Acanthomorphata</taxon>
        <taxon>Eupercaria</taxon>
        <taxon>Perciformes</taxon>
        <taxon>Cottioidei</taxon>
        <taxon>Zoarcales</taxon>
        <taxon>Zoarcidae</taxon>
        <taxon>Zoarcinae</taxon>
        <taxon>Zoarces</taxon>
    </lineage>
</organism>
<dbReference type="PANTHER" id="PTHR33332">
    <property type="entry name" value="REVERSE TRANSCRIPTASE DOMAIN-CONTAINING PROTEIN"/>
    <property type="match status" value="1"/>
</dbReference>
<accession>A0AAW1DZ18</accession>
<protein>
    <recommendedName>
        <fullName evidence="1">Reverse transcriptase domain-containing protein</fullName>
    </recommendedName>
</protein>
<evidence type="ECO:0000313" key="3">
    <source>
        <dbReference type="Proteomes" id="UP001488805"/>
    </source>
</evidence>
<gene>
    <name evidence="2" type="ORF">VZT92_026176</name>
</gene>
<dbReference type="InterPro" id="IPR015095">
    <property type="entry name" value="AlkB_hom8_N"/>
</dbReference>
<dbReference type="CDD" id="cd01650">
    <property type="entry name" value="RT_nLTR_like"/>
    <property type="match status" value="1"/>
</dbReference>
<proteinExistence type="predicted"/>
<feature type="domain" description="Reverse transcriptase" evidence="1">
    <location>
        <begin position="1"/>
        <end position="211"/>
    </location>
</feature>
<evidence type="ECO:0000313" key="2">
    <source>
        <dbReference type="EMBL" id="KAK9515536.1"/>
    </source>
</evidence>
<name>A0AAW1DZ18_ZOAVI</name>
<dbReference type="GO" id="GO:0008168">
    <property type="term" value="F:methyltransferase activity"/>
    <property type="evidence" value="ECO:0007669"/>
    <property type="project" value="InterPro"/>
</dbReference>
<dbReference type="InterPro" id="IPR043502">
    <property type="entry name" value="DNA/RNA_pol_sf"/>
</dbReference>
<comment type="caution">
    <text evidence="2">The sequence shown here is derived from an EMBL/GenBank/DDBJ whole genome shotgun (WGS) entry which is preliminary data.</text>
</comment>
<keyword evidence="3" id="KW-1185">Reference proteome</keyword>
<sequence length="309" mass="34956">MGPLLDPLQFAFRANRSVDDAVNMGLHYMLQHLDSPGTYARVLFVDFSSAFNTINPAMLQSKLSQLTVPASTCQWVTNFLTDRTQQVRMGKITSSIRTISTGAPHGCVLSPLLFSLYTNDCTSVDPTVKLLKFADDTTVIGLIRDGNESVYRREVERLALWCGQNNLELNKLKTVEMTVDFRRSPPTLPPLTTNNNTVPAVETFKFLGSTISRDLKWAPNINTIMKKVQQRLYFLRQLRKFNVPQELLNLFYSAIIQSILCSSITVWFGSATIQDRLQPTLHPELVHLQSQETGRKDLCRRAVTLMNNK</sequence>
<dbReference type="SUPFAM" id="SSF56672">
    <property type="entry name" value="DNA/RNA polymerases"/>
    <property type="match status" value="1"/>
</dbReference>
<dbReference type="Pfam" id="PF09004">
    <property type="entry name" value="ALKBH8_N"/>
    <property type="match status" value="1"/>
</dbReference>
<evidence type="ECO:0000259" key="1">
    <source>
        <dbReference type="PROSITE" id="PS50878"/>
    </source>
</evidence>
<dbReference type="Pfam" id="PF00078">
    <property type="entry name" value="RVT_1"/>
    <property type="match status" value="1"/>
</dbReference>
<dbReference type="InterPro" id="IPR000477">
    <property type="entry name" value="RT_dom"/>
</dbReference>
<dbReference type="GO" id="GO:0016706">
    <property type="term" value="F:2-oxoglutarate-dependent dioxygenase activity"/>
    <property type="evidence" value="ECO:0007669"/>
    <property type="project" value="InterPro"/>
</dbReference>
<dbReference type="PROSITE" id="PS50878">
    <property type="entry name" value="RT_POL"/>
    <property type="match status" value="1"/>
</dbReference>
<dbReference type="EMBL" id="JBCEZU010000586">
    <property type="protein sequence ID" value="KAK9515536.1"/>
    <property type="molecule type" value="Genomic_DNA"/>
</dbReference>
<reference evidence="2 3" key="1">
    <citation type="journal article" date="2024" name="Genome Biol. Evol.">
        <title>Chromosome-level genome assembly of the viviparous eelpout Zoarces viviparus.</title>
        <authorList>
            <person name="Fuhrmann N."/>
            <person name="Brasseur M.V."/>
            <person name="Bakowski C.E."/>
            <person name="Podsiadlowski L."/>
            <person name="Prost S."/>
            <person name="Krehenwinkel H."/>
            <person name="Mayer C."/>
        </authorList>
    </citation>
    <scope>NUCLEOTIDE SEQUENCE [LARGE SCALE GENOMIC DNA]</scope>
    <source>
        <strain evidence="2">NO-MEL_2022_Ind0_liver</strain>
    </source>
</reference>
<dbReference type="AlphaFoldDB" id="A0AAW1DZ18"/>
<dbReference type="Proteomes" id="UP001488805">
    <property type="component" value="Unassembled WGS sequence"/>
</dbReference>